<protein>
    <submittedName>
        <fullName evidence="2">Uncharacterized protein</fullName>
    </submittedName>
</protein>
<evidence type="ECO:0000256" key="1">
    <source>
        <dbReference type="SAM" id="MobiDB-lite"/>
    </source>
</evidence>
<gene>
    <name evidence="2" type="ORF">C464_17392</name>
</gene>
<dbReference type="Proteomes" id="UP000011509">
    <property type="component" value="Unassembled WGS sequence"/>
</dbReference>
<accession>M0E6T3</accession>
<reference evidence="2 3" key="1">
    <citation type="journal article" date="2014" name="PLoS Genet.">
        <title>Phylogenetically driven sequencing of extremely halophilic archaea reveals strategies for static and dynamic osmo-response.</title>
        <authorList>
            <person name="Becker E.A."/>
            <person name="Seitzer P.M."/>
            <person name="Tritt A."/>
            <person name="Larsen D."/>
            <person name="Krusor M."/>
            <person name="Yao A.I."/>
            <person name="Wu D."/>
            <person name="Madern D."/>
            <person name="Eisen J.A."/>
            <person name="Darling A.E."/>
            <person name="Facciotti M.T."/>
        </authorList>
    </citation>
    <scope>NUCLEOTIDE SEQUENCE [LARGE SCALE GENOMIC DNA]</scope>
    <source>
        <strain evidence="2 3">DSM 10284</strain>
    </source>
</reference>
<name>M0E6T3_9EURY</name>
<feature type="compositionally biased region" description="Basic and acidic residues" evidence="1">
    <location>
        <begin position="175"/>
        <end position="185"/>
    </location>
</feature>
<dbReference type="EMBL" id="AOJL01000068">
    <property type="protein sequence ID" value="ELZ42652.1"/>
    <property type="molecule type" value="Genomic_DNA"/>
</dbReference>
<sequence length="447" mass="49774">MTQVSTELARTVRPGEGEVEFEDPFYDWGSASPFDSARPSVILHVSPENRRGDSLALLQRRLRDEYTYRRGGEPEAKRVRMIAGKPKIPNLSNTVATFDLTDEEWSLEARSESIRVERDGRDALEYVEAIVETGFAGDLGYLVVNVPSRWEDPLSGGDVFTRIHDRIAPPSGSKSDLRGRGHSGDGDEEPPLVTRCQPNKNADLPADASTYWFGQQVGADDSADLPSTIEGYEELFERRLRQSGWLRTVLTEEHDGNESNEHYLLKAAVAAGLVREDFQDEDGSTLEEYVFETILEAGKLETEHGDGPCVDIYTQLDGLPESFVPLPDDADISGNLIIEVETGRSEGGTNFRKLWHTIDRLADSDGLGSSANASVCIVVPPRLLARTDEQANYLCRLVSVWNRRVRDEKTDIKGPNATLSVPVFDERGDCVALKHAEEFIEEVYNRD</sequence>
<organism evidence="2 3">
    <name type="scientific">Halorubrum coriense DSM 10284</name>
    <dbReference type="NCBI Taxonomy" id="1227466"/>
    <lineage>
        <taxon>Archaea</taxon>
        <taxon>Methanobacteriati</taxon>
        <taxon>Methanobacteriota</taxon>
        <taxon>Stenosarchaea group</taxon>
        <taxon>Halobacteria</taxon>
        <taxon>Halobacteriales</taxon>
        <taxon>Haloferacaceae</taxon>
        <taxon>Halorubrum</taxon>
    </lineage>
</organism>
<feature type="region of interest" description="Disordered" evidence="1">
    <location>
        <begin position="163"/>
        <end position="200"/>
    </location>
</feature>
<comment type="caution">
    <text evidence="2">The sequence shown here is derived from an EMBL/GenBank/DDBJ whole genome shotgun (WGS) entry which is preliminary data.</text>
</comment>
<dbReference type="AlphaFoldDB" id="M0E6T3"/>
<dbReference type="PATRIC" id="fig|1227466.3.peg.3448"/>
<keyword evidence="3" id="KW-1185">Reference proteome</keyword>
<proteinExistence type="predicted"/>
<evidence type="ECO:0000313" key="3">
    <source>
        <dbReference type="Proteomes" id="UP000011509"/>
    </source>
</evidence>
<evidence type="ECO:0000313" key="2">
    <source>
        <dbReference type="EMBL" id="ELZ42652.1"/>
    </source>
</evidence>